<reference evidence="1" key="2">
    <citation type="journal article" date="2015" name="Fish Shellfish Immunol.">
        <title>Early steps in the European eel (Anguilla anguilla)-Vibrio vulnificus interaction in the gills: Role of the RtxA13 toxin.</title>
        <authorList>
            <person name="Callol A."/>
            <person name="Pajuelo D."/>
            <person name="Ebbesson L."/>
            <person name="Teles M."/>
            <person name="MacKenzie S."/>
            <person name="Amaro C."/>
        </authorList>
    </citation>
    <scope>NUCLEOTIDE SEQUENCE</scope>
</reference>
<evidence type="ECO:0000313" key="1">
    <source>
        <dbReference type="EMBL" id="JAI00813.1"/>
    </source>
</evidence>
<sequence>MGDKLAALRPMYNCSISSEAASPSLDSVTADSPCSSFCSMQLSCEREVSWGF</sequence>
<name>A0A0E9XDK7_ANGAN</name>
<reference evidence="1" key="1">
    <citation type="submission" date="2014-11" db="EMBL/GenBank/DDBJ databases">
        <authorList>
            <person name="Amaro Gonzalez C."/>
        </authorList>
    </citation>
    <scope>NUCLEOTIDE SEQUENCE</scope>
</reference>
<proteinExistence type="predicted"/>
<protein>
    <submittedName>
        <fullName evidence="1">Uncharacterized protein</fullName>
    </submittedName>
</protein>
<organism evidence="1">
    <name type="scientific">Anguilla anguilla</name>
    <name type="common">European freshwater eel</name>
    <name type="synonym">Muraena anguilla</name>
    <dbReference type="NCBI Taxonomy" id="7936"/>
    <lineage>
        <taxon>Eukaryota</taxon>
        <taxon>Metazoa</taxon>
        <taxon>Chordata</taxon>
        <taxon>Craniata</taxon>
        <taxon>Vertebrata</taxon>
        <taxon>Euteleostomi</taxon>
        <taxon>Actinopterygii</taxon>
        <taxon>Neopterygii</taxon>
        <taxon>Teleostei</taxon>
        <taxon>Anguilliformes</taxon>
        <taxon>Anguillidae</taxon>
        <taxon>Anguilla</taxon>
    </lineage>
</organism>
<accession>A0A0E9XDK7</accession>
<dbReference type="AlphaFoldDB" id="A0A0E9XDK7"/>
<dbReference type="EMBL" id="GBXM01007765">
    <property type="protein sequence ID" value="JAI00813.1"/>
    <property type="molecule type" value="Transcribed_RNA"/>
</dbReference>